<dbReference type="Proteomes" id="UP000317257">
    <property type="component" value="Unassembled WGS sequence"/>
</dbReference>
<organism evidence="2 3">
    <name type="scientific">Metarhizium rileyi (strain RCEF 4871)</name>
    <name type="common">Nomuraea rileyi</name>
    <dbReference type="NCBI Taxonomy" id="1649241"/>
    <lineage>
        <taxon>Eukaryota</taxon>
        <taxon>Fungi</taxon>
        <taxon>Dikarya</taxon>
        <taxon>Ascomycota</taxon>
        <taxon>Pezizomycotina</taxon>
        <taxon>Sordariomycetes</taxon>
        <taxon>Hypocreomycetidae</taxon>
        <taxon>Hypocreales</taxon>
        <taxon>Clavicipitaceae</taxon>
        <taxon>Metarhizium</taxon>
    </lineage>
</organism>
<accession>A0A5C6FZW3</accession>
<gene>
    <name evidence="2" type="ORF">ED733_001051</name>
</gene>
<dbReference type="EMBL" id="SBHS01000050">
    <property type="protein sequence ID" value="TWU71180.1"/>
    <property type="molecule type" value="Genomic_DNA"/>
</dbReference>
<evidence type="ECO:0000313" key="2">
    <source>
        <dbReference type="EMBL" id="TWU71180.1"/>
    </source>
</evidence>
<protein>
    <submittedName>
        <fullName evidence="2">Uncharacterized protein</fullName>
    </submittedName>
</protein>
<proteinExistence type="predicted"/>
<reference evidence="3" key="1">
    <citation type="submission" date="2018-12" db="EMBL/GenBank/DDBJ databases">
        <title>The complete genome of Metarhizium rileyi, a key fungal pathogen of Lepidoptera.</title>
        <authorList>
            <person name="Binneck E."/>
            <person name="Lastra C.C.L."/>
            <person name="Sosa-Gomez D.R."/>
        </authorList>
    </citation>
    <scope>NUCLEOTIDE SEQUENCE [LARGE SCALE GENOMIC DNA]</scope>
    <source>
        <strain evidence="3">Cep018-CH2</strain>
    </source>
</reference>
<sequence>MKLAALGAALFAAQAWCQSSSFLRADESEERKRDLLSKLRQGLTLGLSNADYKSDLKEPTCEPHWNPWNLLETVFVSEKLFTDIGSVDYDLVLRTEQIRRADNDQRSGSMQLTTQKNTITVDSTTSGWNVGGQVNAGFWSPFTGNMAGVTITGGYSRSSAKSTSKGITEGTVTQCEPKFSCWTEAWTVKLSLKGACKTRAFLQNTNGDNIWSTDQCPLSFADKGPFECSQWAHFKEESCARAQEQTNCTVETPLLDSDGTTPYHLEVAFRLPILELWEKPEITGYQAGRYLLKPGEHGFTQYDPDQQLAKYMDARNTWHYYEAYPVLDDQVEHYEHPHPKIKSVKNRCYDLDSSEWYCPDRLGDDKFYTQDKGHYVKPGAPVPTSEEMDRADRKEWYRSPHKQVCHDGGRECAWFGRPAACGIDQHRVGHVDSFSEEDPALKMTYVGKFKTNDMVQCEEWLGKGSECCQTERRSCETGFWRLWCVGSGEGDPDTNEINVVSV</sequence>
<comment type="caution">
    <text evidence="2">The sequence shown here is derived from an EMBL/GenBank/DDBJ whole genome shotgun (WGS) entry which is preliminary data.</text>
</comment>
<evidence type="ECO:0000256" key="1">
    <source>
        <dbReference type="SAM" id="SignalP"/>
    </source>
</evidence>
<name>A0A5C6FZW3_METRR</name>
<feature type="signal peptide" evidence="1">
    <location>
        <begin position="1"/>
        <end position="17"/>
    </location>
</feature>
<keyword evidence="1" id="KW-0732">Signal</keyword>
<feature type="chain" id="PRO_5022798346" evidence="1">
    <location>
        <begin position="18"/>
        <end position="502"/>
    </location>
</feature>
<dbReference type="AlphaFoldDB" id="A0A5C6FZW3"/>
<evidence type="ECO:0000313" key="3">
    <source>
        <dbReference type="Proteomes" id="UP000317257"/>
    </source>
</evidence>